<comment type="caution">
    <text evidence="4">The sequence shown here is derived from an EMBL/GenBank/DDBJ whole genome shotgun (WGS) entry which is preliminary data.</text>
</comment>
<dbReference type="Proteomes" id="UP001057481">
    <property type="component" value="Unassembled WGS sequence"/>
</dbReference>
<feature type="coiled-coil region" evidence="1">
    <location>
        <begin position="187"/>
        <end position="241"/>
    </location>
</feature>
<feature type="domain" description="YhaN AAA" evidence="3">
    <location>
        <begin position="1"/>
        <end position="203"/>
    </location>
</feature>
<dbReference type="Pfam" id="PF13514">
    <property type="entry name" value="AAA_27"/>
    <property type="match status" value="1"/>
</dbReference>
<feature type="transmembrane region" description="Helical" evidence="2">
    <location>
        <begin position="368"/>
        <end position="388"/>
    </location>
</feature>
<dbReference type="Gene3D" id="3.40.50.300">
    <property type="entry name" value="P-loop containing nucleotide triphosphate hydrolases"/>
    <property type="match status" value="2"/>
</dbReference>
<accession>A0ABT0VFX3</accession>
<dbReference type="PANTHER" id="PTHR41259:SF1">
    <property type="entry name" value="DOUBLE-STRAND BREAK REPAIR RAD50 ATPASE, PUTATIVE-RELATED"/>
    <property type="match status" value="1"/>
</dbReference>
<reference evidence="4" key="1">
    <citation type="submission" date="2021-04" db="EMBL/GenBank/DDBJ databases">
        <title>Taxonomic assessment of Weissella genus.</title>
        <authorList>
            <person name="Fanelli F."/>
            <person name="Chieffi D."/>
            <person name="Dell'Aquila A."/>
            <person name="Gyu-Sung C."/>
            <person name="Franz C.M.A.P."/>
            <person name="Fusco V."/>
        </authorList>
    </citation>
    <scope>NUCLEOTIDE SEQUENCE</scope>
    <source>
        <strain evidence="4">LMG 25373</strain>
    </source>
</reference>
<feature type="coiled-coil region" evidence="1">
    <location>
        <begin position="271"/>
        <end position="355"/>
    </location>
</feature>
<evidence type="ECO:0000313" key="5">
    <source>
        <dbReference type="Proteomes" id="UP001057481"/>
    </source>
</evidence>
<feature type="coiled-coil region" evidence="1">
    <location>
        <begin position="503"/>
        <end position="530"/>
    </location>
</feature>
<dbReference type="InterPro" id="IPR027417">
    <property type="entry name" value="P-loop_NTPase"/>
</dbReference>
<protein>
    <submittedName>
        <fullName evidence="4">AAA family ATPase</fullName>
    </submittedName>
</protein>
<dbReference type="EMBL" id="JAGMVS010000038">
    <property type="protein sequence ID" value="MCM2436721.1"/>
    <property type="molecule type" value="Genomic_DNA"/>
</dbReference>
<keyword evidence="5" id="KW-1185">Reference proteome</keyword>
<dbReference type="SUPFAM" id="SSF52540">
    <property type="entry name" value="P-loop containing nucleoside triphosphate hydrolases"/>
    <property type="match status" value="2"/>
</dbReference>
<feature type="coiled-coil region" evidence="1">
    <location>
        <begin position="577"/>
        <end position="618"/>
    </location>
</feature>
<keyword evidence="2" id="KW-0812">Transmembrane</keyword>
<keyword evidence="2" id="KW-1133">Transmembrane helix</keyword>
<organism evidence="4 5">
    <name type="scientific">Periweissella beninensis</name>
    <dbReference type="NCBI Taxonomy" id="504936"/>
    <lineage>
        <taxon>Bacteria</taxon>
        <taxon>Bacillati</taxon>
        <taxon>Bacillota</taxon>
        <taxon>Bacilli</taxon>
        <taxon>Lactobacillales</taxon>
        <taxon>Lactobacillaceae</taxon>
        <taxon>Periweissella</taxon>
    </lineage>
</organism>
<proteinExistence type="predicted"/>
<dbReference type="PANTHER" id="PTHR41259">
    <property type="entry name" value="DOUBLE-STRAND BREAK REPAIR RAD50 ATPASE, PUTATIVE-RELATED"/>
    <property type="match status" value="1"/>
</dbReference>
<gene>
    <name evidence="4" type="ORF">KAK10_02085</name>
</gene>
<evidence type="ECO:0000256" key="2">
    <source>
        <dbReference type="SAM" id="Phobius"/>
    </source>
</evidence>
<dbReference type="RefSeq" id="WP_205143163.1">
    <property type="nucleotide sequence ID" value="NZ_JAFBDN010000003.1"/>
</dbReference>
<evidence type="ECO:0000259" key="3">
    <source>
        <dbReference type="Pfam" id="PF13514"/>
    </source>
</evidence>
<dbReference type="InterPro" id="IPR038734">
    <property type="entry name" value="YhaN_AAA"/>
</dbReference>
<keyword evidence="2" id="KW-0472">Membrane</keyword>
<name>A0ABT0VFX3_9LACO</name>
<evidence type="ECO:0000256" key="1">
    <source>
        <dbReference type="SAM" id="Coils"/>
    </source>
</evidence>
<sequence>MKITRIKIYGFGRWLNQEFKLNDDLQIFVGLNEAGKSTLVAFIVGMLFGFSNKRGHHQNTYEPLNGGVYGGELNLVIKGVNYLLTRKNRTSTVTSLYNTDLGIEIKNANEHLAQLLAPLTKESFQQIYGFSQLDLNEIIELDEQELKKRLQEIGAVGARDWRQLANTFDKKAQGMFAANSKTGKRPLNEKMKQYRRLVKELQVAKQNFPEYRQLLQEQQINEQKLGELEQAIKTQNTLQQELTNLQPLLGLYKEQQLLINSIDKSVAPKIADDLQQRVTELTFQRDNLIEEINRLKQEPPTANDDELLVFFKKHEQTLQRLEHELPNYQQMITEQKILEQQVQSLKQQLNKQQAVDVEQRPIEQQGKLSLPLLFLFLGLVISIVFIPIPWLSKGIGLVIILGSGGWYGLHIKHNLQRQSTKQKLDNTVLGQQPLAQKIVALEGEIGSIQLKISNVDQILTHLNLSKFTFIKQADWHENIVQLYEFFNLIHAKQAQWVTMEAAINYQQKHLQELEQQLENIVAQIKAIYLGLQVDDDEDYYWQLSQQTIYAEQQAKLKVLNQQLATSNSLLLEQYTDAHQLTGAIEESKAKINELNQKIKTIQDQITNLRVTLKSLANDASVEKLTQAVANSQADILQNLENYLANSLAAQWIDQTLLATSADRLPQIIKQAKLFFTELTLKRYTDIKLEANELQLITKNNELLKIEQLSKGTSEQLYVALRLAFVVVLNDVVKMPIIIDDAFVNFDDQRKQESYQLLKEISRNNQVIYVTADSRIKDVVDQRKITAL</sequence>
<evidence type="ECO:0000313" key="4">
    <source>
        <dbReference type="EMBL" id="MCM2436721.1"/>
    </source>
</evidence>
<keyword evidence="1" id="KW-0175">Coiled coil</keyword>